<reference evidence="1 2" key="1">
    <citation type="submission" date="2018-06" db="EMBL/GenBank/DDBJ databases">
        <authorList>
            <consortium name="Pathogen Informatics"/>
            <person name="Doyle S."/>
        </authorList>
    </citation>
    <scope>NUCLEOTIDE SEQUENCE [LARGE SCALE GENOMIC DNA]</scope>
    <source>
        <strain evidence="1 2">NCTC12219</strain>
    </source>
</reference>
<dbReference type="Proteomes" id="UP000255103">
    <property type="component" value="Unassembled WGS sequence"/>
</dbReference>
<gene>
    <name evidence="1" type="ORF">NCTC12219_01036</name>
</gene>
<evidence type="ECO:0000313" key="1">
    <source>
        <dbReference type="EMBL" id="STP11153.1"/>
    </source>
</evidence>
<dbReference type="AlphaFoldDB" id="A0A377JTN0"/>
<name>A0A377JTN0_9HELI</name>
<dbReference type="RefSeq" id="WP_115721828.1">
    <property type="nucleotide sequence ID" value="NZ_UGHX01000001.1"/>
</dbReference>
<dbReference type="EMBL" id="UGHX01000001">
    <property type="protein sequence ID" value="STP11153.1"/>
    <property type="molecule type" value="Genomic_DNA"/>
</dbReference>
<proteinExistence type="predicted"/>
<sequence length="286" mass="30423">MNAIQYGTQAGVLGQIAQGNSLRRVFGTGAGFQESYSAMANTQADMQNYTARETTRSAREHFGNSLRGGGSSGISFADAARGNADLKHDQFAGTAQGYNDAMAYAKAEGITGSPFQEQARSDTKTKGNITSDNIKQGKEGLIADAGYAAQEAYTQENSAALNLAAGLAENNTKMRDSVDNKFRSDSVGSMASAAMMENKLSPQMQQNEKTISEITQNFNEGYDNAGKIGRESAEKDPELQQKALDLQVKANTATGVDEQLQRTASYQGAVATGALNPSTRNILTRL</sequence>
<protein>
    <submittedName>
        <fullName evidence="1">Uncharacterized protein</fullName>
    </submittedName>
</protein>
<evidence type="ECO:0000313" key="2">
    <source>
        <dbReference type="Proteomes" id="UP000255103"/>
    </source>
</evidence>
<accession>A0A377JTN0</accession>
<organism evidence="1 2">
    <name type="scientific">Helicobacter cinaedi</name>
    <dbReference type="NCBI Taxonomy" id="213"/>
    <lineage>
        <taxon>Bacteria</taxon>
        <taxon>Pseudomonadati</taxon>
        <taxon>Campylobacterota</taxon>
        <taxon>Epsilonproteobacteria</taxon>
        <taxon>Campylobacterales</taxon>
        <taxon>Helicobacteraceae</taxon>
        <taxon>Helicobacter</taxon>
    </lineage>
</organism>